<feature type="compositionally biased region" description="Polar residues" evidence="1">
    <location>
        <begin position="116"/>
        <end position="132"/>
    </location>
</feature>
<dbReference type="PANTHER" id="PTHR33223:SF3">
    <property type="match status" value="1"/>
</dbReference>
<evidence type="ECO:0000256" key="1">
    <source>
        <dbReference type="SAM" id="MobiDB-lite"/>
    </source>
</evidence>
<comment type="caution">
    <text evidence="3">The sequence shown here is derived from an EMBL/GenBank/DDBJ whole genome shotgun (WGS) entry which is preliminary data.</text>
</comment>
<feature type="non-terminal residue" evidence="3">
    <location>
        <position position="1"/>
    </location>
</feature>
<accession>A0A371H4W2</accession>
<reference evidence="3" key="1">
    <citation type="submission" date="2018-05" db="EMBL/GenBank/DDBJ databases">
        <title>Draft genome of Mucuna pruriens seed.</title>
        <authorList>
            <person name="Nnadi N.E."/>
            <person name="Vos R."/>
            <person name="Hasami M.H."/>
            <person name="Devisetty U.K."/>
            <person name="Aguiy J.C."/>
        </authorList>
    </citation>
    <scope>NUCLEOTIDE SEQUENCE [LARGE SCALE GENOMIC DNA]</scope>
    <source>
        <strain evidence="3">JCA_2017</strain>
    </source>
</reference>
<protein>
    <recommendedName>
        <fullName evidence="2">Retrotransposon gag domain-containing protein</fullName>
    </recommendedName>
</protein>
<name>A0A371H4W2_MUCPR</name>
<dbReference type="AlphaFoldDB" id="A0A371H4W2"/>
<feature type="domain" description="Retrotransposon gag" evidence="2">
    <location>
        <begin position="265"/>
        <end position="317"/>
    </location>
</feature>
<dbReference type="OrthoDB" id="1305902at2759"/>
<gene>
    <name evidence="3" type="ORF">CR513_19370</name>
</gene>
<evidence type="ECO:0000313" key="4">
    <source>
        <dbReference type="Proteomes" id="UP000257109"/>
    </source>
</evidence>
<keyword evidence="4" id="KW-1185">Reference proteome</keyword>
<dbReference type="PANTHER" id="PTHR33223">
    <property type="entry name" value="CCHC-TYPE DOMAIN-CONTAINING PROTEIN"/>
    <property type="match status" value="1"/>
</dbReference>
<evidence type="ECO:0000313" key="3">
    <source>
        <dbReference type="EMBL" id="RDX97820.1"/>
    </source>
</evidence>
<proteinExistence type="predicted"/>
<organism evidence="3 4">
    <name type="scientific">Mucuna pruriens</name>
    <name type="common">Velvet bean</name>
    <name type="synonym">Dolichos pruriens</name>
    <dbReference type="NCBI Taxonomy" id="157652"/>
    <lineage>
        <taxon>Eukaryota</taxon>
        <taxon>Viridiplantae</taxon>
        <taxon>Streptophyta</taxon>
        <taxon>Embryophyta</taxon>
        <taxon>Tracheophyta</taxon>
        <taxon>Spermatophyta</taxon>
        <taxon>Magnoliopsida</taxon>
        <taxon>eudicotyledons</taxon>
        <taxon>Gunneridae</taxon>
        <taxon>Pentapetalae</taxon>
        <taxon>rosids</taxon>
        <taxon>fabids</taxon>
        <taxon>Fabales</taxon>
        <taxon>Fabaceae</taxon>
        <taxon>Papilionoideae</taxon>
        <taxon>50 kb inversion clade</taxon>
        <taxon>NPAAA clade</taxon>
        <taxon>indigoferoid/millettioid clade</taxon>
        <taxon>Phaseoleae</taxon>
        <taxon>Mucuna</taxon>
    </lineage>
</organism>
<dbReference type="EMBL" id="QJKJ01003568">
    <property type="protein sequence ID" value="RDX97820.1"/>
    <property type="molecule type" value="Genomic_DNA"/>
</dbReference>
<evidence type="ECO:0000259" key="2">
    <source>
        <dbReference type="Pfam" id="PF03732"/>
    </source>
</evidence>
<sequence>MEMNLHGYYSPKPPQTPWIPLNLELHSAARCRIPALIPIDMPSDHELSLASKNFQEPRRMQEIAEKQIRKKGKRWIREDFEILILVGKEHNLCRIVAKQRTSWPIKKSPSPREATSAKSTSSQTGRLYSPTVQRGAKRPNQLVAQVQRHISRIQLSCHVTLGETCSARKIIRRYTTQGIHSCIYRVLVHVLGALNFRPNSIFTNTPLALASTINDGAWCLAASLSIEEVQSDSVASVQNRVSPTLLLMSLRLVEIVSDPSLLRSDRINLCREQFCGIRQHNGETLHEYWERFNKQCTTCPYHQINKQLLIQYFYEGLMLIDKSMMDLGSGGALMDKTLATTTNLLSNMTSNTQQLSVREELCTHKRKKLKGDMEMGKNVSALIKNEQVFALIQPAMPKK</sequence>
<feature type="region of interest" description="Disordered" evidence="1">
    <location>
        <begin position="104"/>
        <end position="135"/>
    </location>
</feature>
<dbReference type="Proteomes" id="UP000257109">
    <property type="component" value="Unassembled WGS sequence"/>
</dbReference>
<dbReference type="InterPro" id="IPR005162">
    <property type="entry name" value="Retrotrans_gag_dom"/>
</dbReference>
<dbReference type="Pfam" id="PF03732">
    <property type="entry name" value="Retrotrans_gag"/>
    <property type="match status" value="1"/>
</dbReference>